<feature type="transmembrane region" description="Helical" evidence="6">
    <location>
        <begin position="211"/>
        <end position="228"/>
    </location>
</feature>
<dbReference type="PANTHER" id="PTHR32196">
    <property type="entry name" value="ABC TRANSPORTER PERMEASE PROTEIN YPHD-RELATED-RELATED"/>
    <property type="match status" value="1"/>
</dbReference>
<dbReference type="GO" id="GO:0022857">
    <property type="term" value="F:transmembrane transporter activity"/>
    <property type="evidence" value="ECO:0007669"/>
    <property type="project" value="InterPro"/>
</dbReference>
<dbReference type="EMBL" id="DRXE01000207">
    <property type="protein sequence ID" value="HHM68160.1"/>
    <property type="molecule type" value="Genomic_DNA"/>
</dbReference>
<keyword evidence="3 6" id="KW-0812">Transmembrane</keyword>
<feature type="transmembrane region" description="Helical" evidence="6">
    <location>
        <begin position="290"/>
        <end position="310"/>
    </location>
</feature>
<organism evidence="7">
    <name type="scientific">Thermus caliditerrae</name>
    <dbReference type="NCBI Taxonomy" id="1330700"/>
    <lineage>
        <taxon>Bacteria</taxon>
        <taxon>Thermotogati</taxon>
        <taxon>Deinococcota</taxon>
        <taxon>Deinococci</taxon>
        <taxon>Thermales</taxon>
        <taxon>Thermaceae</taxon>
        <taxon>Thermus</taxon>
    </lineage>
</organism>
<keyword evidence="5 6" id="KW-0472">Membrane</keyword>
<feature type="transmembrane region" description="Helical" evidence="6">
    <location>
        <begin position="12"/>
        <end position="35"/>
    </location>
</feature>
<dbReference type="GO" id="GO:0005886">
    <property type="term" value="C:plasma membrane"/>
    <property type="evidence" value="ECO:0007669"/>
    <property type="project" value="UniProtKB-SubCell"/>
</dbReference>
<name>A0A7C5REQ4_9DEIN</name>
<comment type="subcellular location">
    <subcellularLocation>
        <location evidence="1">Cell membrane</location>
        <topology evidence="1">Multi-pass membrane protein</topology>
    </subcellularLocation>
</comment>
<keyword evidence="4 6" id="KW-1133">Transmembrane helix</keyword>
<evidence type="ECO:0000256" key="2">
    <source>
        <dbReference type="ARBA" id="ARBA00022475"/>
    </source>
</evidence>
<dbReference type="AlphaFoldDB" id="A0A7C5REQ4"/>
<feature type="transmembrane region" description="Helical" evidence="6">
    <location>
        <begin position="47"/>
        <end position="66"/>
    </location>
</feature>
<dbReference type="PANTHER" id="PTHR32196:SF72">
    <property type="entry name" value="RIBOSE IMPORT PERMEASE PROTEIN RBSC"/>
    <property type="match status" value="1"/>
</dbReference>
<protein>
    <submittedName>
        <fullName evidence="7">Ribose ABC transporter permease</fullName>
    </submittedName>
</protein>
<evidence type="ECO:0000256" key="4">
    <source>
        <dbReference type="ARBA" id="ARBA00022989"/>
    </source>
</evidence>
<evidence type="ECO:0000256" key="5">
    <source>
        <dbReference type="ARBA" id="ARBA00023136"/>
    </source>
</evidence>
<feature type="transmembrane region" description="Helical" evidence="6">
    <location>
        <begin position="151"/>
        <end position="180"/>
    </location>
</feature>
<dbReference type="InterPro" id="IPR001851">
    <property type="entry name" value="ABC_transp_permease"/>
</dbReference>
<dbReference type="Pfam" id="PF02653">
    <property type="entry name" value="BPD_transp_2"/>
    <property type="match status" value="1"/>
</dbReference>
<dbReference type="CDD" id="cd06579">
    <property type="entry name" value="TM_PBP1_transp_AraH_like"/>
    <property type="match status" value="1"/>
</dbReference>
<feature type="transmembrane region" description="Helical" evidence="6">
    <location>
        <begin position="248"/>
        <end position="278"/>
    </location>
</feature>
<evidence type="ECO:0000256" key="1">
    <source>
        <dbReference type="ARBA" id="ARBA00004651"/>
    </source>
</evidence>
<reference evidence="7" key="1">
    <citation type="journal article" date="2020" name="mSystems">
        <title>Genome- and Community-Level Interaction Insights into Carbon Utilization and Element Cycling Functions of Hydrothermarchaeota in Hydrothermal Sediment.</title>
        <authorList>
            <person name="Zhou Z."/>
            <person name="Liu Y."/>
            <person name="Xu W."/>
            <person name="Pan J."/>
            <person name="Luo Z.H."/>
            <person name="Li M."/>
        </authorList>
    </citation>
    <scope>NUCLEOTIDE SEQUENCE [LARGE SCALE GENOMIC DNA]</scope>
    <source>
        <strain evidence="7">SpSt-1071</strain>
    </source>
</reference>
<proteinExistence type="predicted"/>
<feature type="transmembrane region" description="Helical" evidence="6">
    <location>
        <begin position="121"/>
        <end position="139"/>
    </location>
</feature>
<keyword evidence="2" id="KW-1003">Cell membrane</keyword>
<comment type="caution">
    <text evidence="7">The sequence shown here is derived from an EMBL/GenBank/DDBJ whole genome shotgun (WGS) entry which is preliminary data.</text>
</comment>
<evidence type="ECO:0000256" key="3">
    <source>
        <dbReference type="ARBA" id="ARBA00022692"/>
    </source>
</evidence>
<evidence type="ECO:0000256" key="6">
    <source>
        <dbReference type="SAM" id="Phobius"/>
    </source>
</evidence>
<sequence length="313" mass="32406">MLWARLRPEFLARYGLVWALGILVLVLSLLSPYFLTPSNLLNILRQVSINAILALGMTVVILKGGIDLSVGSLLALAGAMAAGLAIAGLSPVLAMGLGIGVAIALGVLQGLLVAYAGLPPFIVTLAGLTAFRGLTLVYTDGRPITGLPEPFLFLGNGTVLGMPVPVMAMLLFLLLTHFLLRYTAWGRYLYAIGGNEEAARLSGVPVAPIKVFAYAYSGLAAGLAALVLTGRLNSAQPTAGTGFELDAIAAAVVGGTSLAGGRGTAWGTFLGALIIGVLNNGMNLLNVSAFYQLIAKGVVIVLALLVDRLVRRR</sequence>
<gene>
    <name evidence="7" type="primary">rbsC</name>
    <name evidence="7" type="ORF">ENM28_05550</name>
</gene>
<evidence type="ECO:0000313" key="7">
    <source>
        <dbReference type="EMBL" id="HHM68160.1"/>
    </source>
</evidence>
<accession>A0A7C5REQ4</accession>